<dbReference type="InterPro" id="IPR011701">
    <property type="entry name" value="MFS"/>
</dbReference>
<keyword evidence="2" id="KW-1133">Transmembrane helix</keyword>
<feature type="transmembrane region" description="Helical" evidence="2">
    <location>
        <begin position="117"/>
        <end position="134"/>
    </location>
</feature>
<dbReference type="GO" id="GO:0016020">
    <property type="term" value="C:membrane"/>
    <property type="evidence" value="ECO:0007669"/>
    <property type="project" value="UniProtKB-SubCell"/>
</dbReference>
<dbReference type="OrthoDB" id="6499973at2759"/>
<dbReference type="AlphaFoldDB" id="A0A3M6T597"/>
<protein>
    <recommendedName>
        <fullName evidence="3">Major facilitator superfamily (MFS) profile domain-containing protein</fullName>
    </recommendedName>
</protein>
<comment type="subcellular location">
    <subcellularLocation>
        <location evidence="1">Membrane</location>
        <topology evidence="1">Multi-pass membrane protein</topology>
    </subcellularLocation>
</comment>
<sequence length="367" mass="39945">MAMGLNFFFGPISSALCDRFGCLVVSFAGALLSISGLFLTSFIQKVHIMYVTYGLVWGVGSSFSFVSSIVVLGQYFDRRLALANGIATSGSGVGSLVAGPVINYLLASVGWKRSMRILSAFAGLLCIAAMIFIPRKNLQSTRERRECTKLFDTSIWKSKAYVLWVTTVAVFQFSAWLIGFLSITSTLGRVVFGKISDLKFVNRLYLYQFSIFSIGLSTLLCPLVKNYAGLVGYALTFGFFDGCFVGQVAVITADVVGHDKLSQAVGNMFGTLAIPMSLGPPLAGWLYEAFGSYDEAFYIAGSVALFSSLLIFGVNYMIRKQSIAGRQLGFKNDYSLGVSEAETAPDSVRLERYRITANAGREAHCHQ</sequence>
<feature type="transmembrane region" description="Helical" evidence="2">
    <location>
        <begin position="231"/>
        <end position="256"/>
    </location>
</feature>
<keyword evidence="5" id="KW-1185">Reference proteome</keyword>
<dbReference type="PANTHER" id="PTHR11360:SF251">
    <property type="entry name" value="MAJOR FACILITATOR SUPERFAMILY (MFS) PROFILE DOMAIN-CONTAINING PROTEIN"/>
    <property type="match status" value="1"/>
</dbReference>
<dbReference type="GO" id="GO:0022857">
    <property type="term" value="F:transmembrane transporter activity"/>
    <property type="evidence" value="ECO:0007669"/>
    <property type="project" value="InterPro"/>
</dbReference>
<dbReference type="EMBL" id="RCHS01004296">
    <property type="protein sequence ID" value="RMX36557.1"/>
    <property type="molecule type" value="Genomic_DNA"/>
</dbReference>
<keyword evidence="2" id="KW-0472">Membrane</keyword>
<evidence type="ECO:0000256" key="1">
    <source>
        <dbReference type="ARBA" id="ARBA00004141"/>
    </source>
</evidence>
<evidence type="ECO:0000313" key="5">
    <source>
        <dbReference type="Proteomes" id="UP000275408"/>
    </source>
</evidence>
<evidence type="ECO:0000259" key="3">
    <source>
        <dbReference type="PROSITE" id="PS50850"/>
    </source>
</evidence>
<dbReference type="Pfam" id="PF07690">
    <property type="entry name" value="MFS_1"/>
    <property type="match status" value="1"/>
</dbReference>
<dbReference type="PROSITE" id="PS50850">
    <property type="entry name" value="MFS"/>
    <property type="match status" value="1"/>
</dbReference>
<dbReference type="PANTHER" id="PTHR11360">
    <property type="entry name" value="MONOCARBOXYLATE TRANSPORTER"/>
    <property type="match status" value="1"/>
</dbReference>
<dbReference type="Gene3D" id="1.20.1250.20">
    <property type="entry name" value="MFS general substrate transporter like domains"/>
    <property type="match status" value="2"/>
</dbReference>
<feature type="transmembrane region" description="Helical" evidence="2">
    <location>
        <begin position="268"/>
        <end position="290"/>
    </location>
</feature>
<evidence type="ECO:0000313" key="4">
    <source>
        <dbReference type="EMBL" id="RMX36557.1"/>
    </source>
</evidence>
<gene>
    <name evidence="4" type="ORF">pdam_00019232</name>
</gene>
<feature type="transmembrane region" description="Helical" evidence="2">
    <location>
        <begin position="296"/>
        <end position="318"/>
    </location>
</feature>
<comment type="caution">
    <text evidence="4">The sequence shown here is derived from an EMBL/GenBank/DDBJ whole genome shotgun (WGS) entry which is preliminary data.</text>
</comment>
<name>A0A3M6T597_POCDA</name>
<feature type="transmembrane region" description="Helical" evidence="2">
    <location>
        <begin position="55"/>
        <end position="76"/>
    </location>
</feature>
<dbReference type="SUPFAM" id="SSF103473">
    <property type="entry name" value="MFS general substrate transporter"/>
    <property type="match status" value="1"/>
</dbReference>
<dbReference type="Proteomes" id="UP000275408">
    <property type="component" value="Unassembled WGS sequence"/>
</dbReference>
<accession>A0A3M6T597</accession>
<feature type="domain" description="Major facilitator superfamily (MFS) profile" evidence="3">
    <location>
        <begin position="1"/>
        <end position="137"/>
    </location>
</feature>
<organism evidence="4 5">
    <name type="scientific">Pocillopora damicornis</name>
    <name type="common">Cauliflower coral</name>
    <name type="synonym">Millepora damicornis</name>
    <dbReference type="NCBI Taxonomy" id="46731"/>
    <lineage>
        <taxon>Eukaryota</taxon>
        <taxon>Metazoa</taxon>
        <taxon>Cnidaria</taxon>
        <taxon>Anthozoa</taxon>
        <taxon>Hexacorallia</taxon>
        <taxon>Scleractinia</taxon>
        <taxon>Astrocoeniina</taxon>
        <taxon>Pocilloporidae</taxon>
        <taxon>Pocillopora</taxon>
    </lineage>
</organism>
<feature type="transmembrane region" description="Helical" evidence="2">
    <location>
        <begin position="82"/>
        <end position="105"/>
    </location>
</feature>
<reference evidence="4 5" key="1">
    <citation type="journal article" date="2018" name="Sci. Rep.">
        <title>Comparative analysis of the Pocillopora damicornis genome highlights role of immune system in coral evolution.</title>
        <authorList>
            <person name="Cunning R."/>
            <person name="Bay R.A."/>
            <person name="Gillette P."/>
            <person name="Baker A.C."/>
            <person name="Traylor-Knowles N."/>
        </authorList>
    </citation>
    <scope>NUCLEOTIDE SEQUENCE [LARGE SCALE GENOMIC DNA]</scope>
    <source>
        <strain evidence="4">RSMAS</strain>
        <tissue evidence="4">Whole animal</tissue>
    </source>
</reference>
<keyword evidence="2" id="KW-0812">Transmembrane</keyword>
<dbReference type="InterPro" id="IPR020846">
    <property type="entry name" value="MFS_dom"/>
</dbReference>
<feature type="transmembrane region" description="Helical" evidence="2">
    <location>
        <begin position="161"/>
        <end position="183"/>
    </location>
</feature>
<feature type="transmembrane region" description="Helical" evidence="2">
    <location>
        <begin position="20"/>
        <end position="43"/>
    </location>
</feature>
<dbReference type="InterPro" id="IPR036259">
    <property type="entry name" value="MFS_trans_sf"/>
</dbReference>
<feature type="transmembrane region" description="Helical" evidence="2">
    <location>
        <begin position="204"/>
        <end position="225"/>
    </location>
</feature>
<proteinExistence type="predicted"/>
<evidence type="ECO:0000256" key="2">
    <source>
        <dbReference type="SAM" id="Phobius"/>
    </source>
</evidence>
<dbReference type="InterPro" id="IPR050327">
    <property type="entry name" value="Proton-linked_MCT"/>
</dbReference>